<dbReference type="RefSeq" id="WP_368498238.1">
    <property type="nucleotide sequence ID" value="NZ_CP162511.1"/>
</dbReference>
<dbReference type="AlphaFoldDB" id="A0AB39BHL0"/>
<protein>
    <submittedName>
        <fullName evidence="3">Aldehyde dehydrogenase (NADP(+))</fullName>
    </submittedName>
</protein>
<dbReference type="InterPro" id="IPR050740">
    <property type="entry name" value="Aldehyde_DH_Superfamily"/>
</dbReference>
<evidence type="ECO:0000259" key="2">
    <source>
        <dbReference type="Pfam" id="PF00171"/>
    </source>
</evidence>
<proteinExistence type="predicted"/>
<dbReference type="InterPro" id="IPR016162">
    <property type="entry name" value="Ald_DH_N"/>
</dbReference>
<dbReference type="Gene3D" id="3.40.605.10">
    <property type="entry name" value="Aldehyde Dehydrogenase, Chain A, domain 1"/>
    <property type="match status" value="1"/>
</dbReference>
<organism evidence="3">
    <name type="scientific">Herbiconiux sp. A18JL235</name>
    <dbReference type="NCBI Taxonomy" id="3152363"/>
    <lineage>
        <taxon>Bacteria</taxon>
        <taxon>Bacillati</taxon>
        <taxon>Actinomycetota</taxon>
        <taxon>Actinomycetes</taxon>
        <taxon>Micrococcales</taxon>
        <taxon>Microbacteriaceae</taxon>
        <taxon>Herbiconiux</taxon>
    </lineage>
</organism>
<dbReference type="InterPro" id="IPR044151">
    <property type="entry name" value="ALDH_KGSADH"/>
</dbReference>
<dbReference type="SUPFAM" id="SSF53720">
    <property type="entry name" value="ALDH-like"/>
    <property type="match status" value="1"/>
</dbReference>
<dbReference type="Pfam" id="PF00171">
    <property type="entry name" value="Aldedh"/>
    <property type="match status" value="1"/>
</dbReference>
<keyword evidence="1" id="KW-0560">Oxidoreductase</keyword>
<feature type="domain" description="Aldehyde dehydrogenase" evidence="2">
    <location>
        <begin position="24"/>
        <end position="468"/>
    </location>
</feature>
<evidence type="ECO:0000313" key="3">
    <source>
        <dbReference type="EMBL" id="XDI05849.1"/>
    </source>
</evidence>
<evidence type="ECO:0000256" key="1">
    <source>
        <dbReference type="ARBA" id="ARBA00023002"/>
    </source>
</evidence>
<dbReference type="GO" id="GO:0016620">
    <property type="term" value="F:oxidoreductase activity, acting on the aldehyde or oxo group of donors, NAD or NADP as acceptor"/>
    <property type="evidence" value="ECO:0007669"/>
    <property type="project" value="InterPro"/>
</dbReference>
<dbReference type="InterPro" id="IPR016161">
    <property type="entry name" value="Ald_DH/histidinol_DH"/>
</dbReference>
<dbReference type="CDD" id="cd07129">
    <property type="entry name" value="ALDH_KGSADH"/>
    <property type="match status" value="1"/>
</dbReference>
<name>A0AB39BHL0_9MICO</name>
<dbReference type="InterPro" id="IPR015590">
    <property type="entry name" value="Aldehyde_DH_dom"/>
</dbReference>
<dbReference type="EMBL" id="CP162511">
    <property type="protein sequence ID" value="XDI05849.1"/>
    <property type="molecule type" value="Genomic_DNA"/>
</dbReference>
<dbReference type="InterPro" id="IPR016163">
    <property type="entry name" value="Ald_DH_C"/>
</dbReference>
<dbReference type="Gene3D" id="3.40.309.10">
    <property type="entry name" value="Aldehyde Dehydrogenase, Chain A, domain 2"/>
    <property type="match status" value="1"/>
</dbReference>
<accession>A0AB39BHL0</accession>
<sequence>MTVTGQMYIAGRRETGAASSAARRAYDPARETELEPAFTLADEAQLERAAVAAAAAARAFRSTSPTERAAFLEAIAARIEALGDELLERAAAESGLPTARLTGERARTVGQLRMFAEVARAGSDADAVIDPARPDRTPLPRADLRRRTIAVGPVAVFGASNFPLAFSVAGGDTASALAAGCPVIVKGHGAHPGTSELVAGAITEAARETGMPEGVFSLLLGDGPTIGQALVRHPAIASVAFTGSRGGGLALAAAAASRPVPIPVFAEMSSTNPVVLLPGALDERATEIGRGYVASLTLGSGQFCTNPGIVLGVRGPGLDAFVAAAAQAVAQTSDQTMLTPGIRDAFVAAGSAWAEGSGARRVAEGVAASVGTAGRAALYTVGAEDFLADATLREEAFGPAGLVVQCDDHAQLTSVLESLDGQLTGTLQGSFPDDAHAARALLPVLEEKVGRIIWNDWPTGVEVGAAMVHGGPFPATTDSRFTSVGSSALRRFLRPVAYQSMPDELLPDALAERNAWGISRRVDGI</sequence>
<gene>
    <name evidence="3" type="ORF">ABFY20_01785</name>
</gene>
<dbReference type="PANTHER" id="PTHR43353:SF3">
    <property type="entry name" value="ALDEHYDE DEHYDROGENASE-RELATED"/>
    <property type="match status" value="1"/>
</dbReference>
<dbReference type="PANTHER" id="PTHR43353">
    <property type="entry name" value="SUCCINATE-SEMIALDEHYDE DEHYDROGENASE, MITOCHONDRIAL"/>
    <property type="match status" value="1"/>
</dbReference>
<reference evidence="3" key="1">
    <citation type="submission" date="2024-05" db="EMBL/GenBank/DDBJ databases">
        <title>Herbiconiux sp. A18JL235.</title>
        <authorList>
            <person name="Zhang G."/>
        </authorList>
    </citation>
    <scope>NUCLEOTIDE SEQUENCE</scope>
    <source>
        <strain evidence="3">A18JL235</strain>
    </source>
</reference>